<proteinExistence type="predicted"/>
<organism evidence="3 4">
    <name type="scientific">Pyrrhoderma noxium</name>
    <dbReference type="NCBI Taxonomy" id="2282107"/>
    <lineage>
        <taxon>Eukaryota</taxon>
        <taxon>Fungi</taxon>
        <taxon>Dikarya</taxon>
        <taxon>Basidiomycota</taxon>
        <taxon>Agaricomycotina</taxon>
        <taxon>Agaricomycetes</taxon>
        <taxon>Hymenochaetales</taxon>
        <taxon>Hymenochaetaceae</taxon>
        <taxon>Pyrrhoderma</taxon>
    </lineage>
</organism>
<dbReference type="PANTHER" id="PTHR33886:SF11">
    <property type="entry name" value="WALL GLYCOSYL HYDROLASE YTER, PUTATIVE (AFU_ORTHOLOGUE AFUA_2G14630)-RELATED"/>
    <property type="match status" value="1"/>
</dbReference>
<protein>
    <submittedName>
        <fullName evidence="3">Cell wall glycosyl hydrolase</fullName>
    </submittedName>
</protein>
<dbReference type="InterPro" id="IPR012341">
    <property type="entry name" value="6hp_glycosidase-like_sf"/>
</dbReference>
<dbReference type="SUPFAM" id="SSF48208">
    <property type="entry name" value="Six-hairpin glycosidases"/>
    <property type="match status" value="1"/>
</dbReference>
<accession>A0A286UF40</accession>
<dbReference type="InterPro" id="IPR010905">
    <property type="entry name" value="Glyco_hydro_88"/>
</dbReference>
<dbReference type="OrthoDB" id="540611at2759"/>
<reference evidence="3 4" key="1">
    <citation type="journal article" date="2017" name="Mol. Ecol.">
        <title>Comparative and population genomic landscape of Phellinus noxius: A hypervariable fungus causing root rot in trees.</title>
        <authorList>
            <person name="Chung C.L."/>
            <person name="Lee T.J."/>
            <person name="Akiba M."/>
            <person name="Lee H.H."/>
            <person name="Kuo T.H."/>
            <person name="Liu D."/>
            <person name="Ke H.M."/>
            <person name="Yokoi T."/>
            <person name="Roa M.B."/>
            <person name="Lu M.J."/>
            <person name="Chang Y.Y."/>
            <person name="Ann P.J."/>
            <person name="Tsai J.N."/>
            <person name="Chen C.Y."/>
            <person name="Tzean S.S."/>
            <person name="Ota Y."/>
            <person name="Hattori T."/>
            <person name="Sahashi N."/>
            <person name="Liou R.F."/>
            <person name="Kikuchi T."/>
            <person name="Tsai I.J."/>
        </authorList>
    </citation>
    <scope>NUCLEOTIDE SEQUENCE [LARGE SCALE GENOMIC DNA]</scope>
    <source>
        <strain evidence="3 4">FFPRI411160</strain>
    </source>
</reference>
<feature type="signal peptide" evidence="2">
    <location>
        <begin position="1"/>
        <end position="21"/>
    </location>
</feature>
<dbReference type="InParanoid" id="A0A286UF40"/>
<evidence type="ECO:0000313" key="4">
    <source>
        <dbReference type="Proteomes" id="UP000217199"/>
    </source>
</evidence>
<sequence length="392" mass="43980">MHKTPALLALLPILSSLLSSASPTSYAIWAADSAISRGQGNGTVKGSISVNYEHGEFQWALRQLYEVTSDEKYFNYIKHGIDSILNNDGTEISGYDVSDFQLDPMRVGPSFIYLHEKTNDTKYKNAAKIFRDQLDIHPRSPAGQFWHKKIYPNQGWLDGLYMGDVFYAEYTKSYEPDNKTAWDDVNHQLTLMFNNTIQSETDDNYIGLPYHGYDASHTAIWASEDRGHSPEVWDRATGWLAMSLVDLVESIPTSQKLHSTALHQLRTIIPALAAQADPVWWLVMTQPGRDGNYYESSGAAMFVYSMLKAVRLGYIENGAEDVLSTAKMAYEYIVANWVVDNGDDTMDWLGTVEVGSLASSGDYEYYISQTVDTNDLKGLAAFVLASVEYEKL</sequence>
<dbReference type="GO" id="GO:0005975">
    <property type="term" value="P:carbohydrate metabolic process"/>
    <property type="evidence" value="ECO:0007669"/>
    <property type="project" value="InterPro"/>
</dbReference>
<feature type="chain" id="PRO_5013823724" evidence="2">
    <location>
        <begin position="22"/>
        <end position="392"/>
    </location>
</feature>
<name>A0A286UF40_9AGAM</name>
<dbReference type="PANTHER" id="PTHR33886">
    <property type="entry name" value="UNSATURATED RHAMNOGALACTURONAN HYDROLASE (EUROFUNG)"/>
    <property type="match status" value="1"/>
</dbReference>
<evidence type="ECO:0000256" key="2">
    <source>
        <dbReference type="SAM" id="SignalP"/>
    </source>
</evidence>
<evidence type="ECO:0000313" key="3">
    <source>
        <dbReference type="EMBL" id="PAV18104.1"/>
    </source>
</evidence>
<dbReference type="STRING" id="2282107.A0A286UF40"/>
<dbReference type="Pfam" id="PF07470">
    <property type="entry name" value="Glyco_hydro_88"/>
    <property type="match status" value="1"/>
</dbReference>
<dbReference type="EMBL" id="NBII01000006">
    <property type="protein sequence ID" value="PAV18104.1"/>
    <property type="molecule type" value="Genomic_DNA"/>
</dbReference>
<dbReference type="GO" id="GO:0016787">
    <property type="term" value="F:hydrolase activity"/>
    <property type="evidence" value="ECO:0007669"/>
    <property type="project" value="UniProtKB-KW"/>
</dbReference>
<keyword evidence="2" id="KW-0732">Signal</keyword>
<dbReference type="InterPro" id="IPR008928">
    <property type="entry name" value="6-hairpin_glycosidase_sf"/>
</dbReference>
<dbReference type="Proteomes" id="UP000217199">
    <property type="component" value="Unassembled WGS sequence"/>
</dbReference>
<evidence type="ECO:0000256" key="1">
    <source>
        <dbReference type="ARBA" id="ARBA00022801"/>
    </source>
</evidence>
<gene>
    <name evidence="3" type="ORF">PNOK_0659000</name>
</gene>
<keyword evidence="4" id="KW-1185">Reference proteome</keyword>
<dbReference type="AlphaFoldDB" id="A0A286UF40"/>
<dbReference type="Gene3D" id="1.50.10.10">
    <property type="match status" value="1"/>
</dbReference>
<dbReference type="InterPro" id="IPR052043">
    <property type="entry name" value="PolySaccharide_Degr_Enz"/>
</dbReference>
<keyword evidence="1 3" id="KW-0378">Hydrolase</keyword>
<comment type="caution">
    <text evidence="3">The sequence shown here is derived from an EMBL/GenBank/DDBJ whole genome shotgun (WGS) entry which is preliminary data.</text>
</comment>